<dbReference type="Pfam" id="PF00005">
    <property type="entry name" value="ABC_tran"/>
    <property type="match status" value="1"/>
</dbReference>
<accession>D6TRW8</accession>
<dbReference type="AlphaFoldDB" id="D6TRW8"/>
<dbReference type="SMART" id="SM00382">
    <property type="entry name" value="AAA"/>
    <property type="match status" value="1"/>
</dbReference>
<keyword evidence="1" id="KW-0813">Transport</keyword>
<dbReference type="Proteomes" id="UP000004508">
    <property type="component" value="Unassembled WGS sequence"/>
</dbReference>
<dbReference type="GO" id="GO:0016887">
    <property type="term" value="F:ATP hydrolysis activity"/>
    <property type="evidence" value="ECO:0007669"/>
    <property type="project" value="InterPro"/>
</dbReference>
<keyword evidence="3" id="KW-0067">ATP-binding</keyword>
<dbReference type="STRING" id="485913.Krac_7307"/>
<dbReference type="PROSITE" id="PS50893">
    <property type="entry name" value="ABC_TRANSPORTER_2"/>
    <property type="match status" value="1"/>
</dbReference>
<dbReference type="Gene3D" id="3.40.50.300">
    <property type="entry name" value="P-loop containing nucleotide triphosphate hydrolases"/>
    <property type="match status" value="1"/>
</dbReference>
<dbReference type="GO" id="GO:0005886">
    <property type="term" value="C:plasma membrane"/>
    <property type="evidence" value="ECO:0007669"/>
    <property type="project" value="TreeGrafter"/>
</dbReference>
<evidence type="ECO:0000259" key="4">
    <source>
        <dbReference type="PROSITE" id="PS50893"/>
    </source>
</evidence>
<dbReference type="InterPro" id="IPR003439">
    <property type="entry name" value="ABC_transporter-like_ATP-bd"/>
</dbReference>
<name>D6TRW8_KTERA</name>
<dbReference type="InterPro" id="IPR003593">
    <property type="entry name" value="AAA+_ATPase"/>
</dbReference>
<evidence type="ECO:0000256" key="2">
    <source>
        <dbReference type="ARBA" id="ARBA00022741"/>
    </source>
</evidence>
<dbReference type="RefSeq" id="WP_007910005.1">
    <property type="nucleotide sequence ID" value="NZ_ADVG01000002.1"/>
</dbReference>
<dbReference type="CDD" id="cd03255">
    <property type="entry name" value="ABC_MJ0796_LolCDE_FtsE"/>
    <property type="match status" value="1"/>
</dbReference>
<dbReference type="InterPro" id="IPR027417">
    <property type="entry name" value="P-loop_NTPase"/>
</dbReference>
<dbReference type="OrthoDB" id="9804270at2"/>
<evidence type="ECO:0000256" key="3">
    <source>
        <dbReference type="ARBA" id="ARBA00022840"/>
    </source>
</evidence>
<dbReference type="GO" id="GO:0098796">
    <property type="term" value="C:membrane protein complex"/>
    <property type="evidence" value="ECO:0007669"/>
    <property type="project" value="UniProtKB-ARBA"/>
</dbReference>
<organism evidence="5 6">
    <name type="scientific">Ktedonobacter racemifer DSM 44963</name>
    <dbReference type="NCBI Taxonomy" id="485913"/>
    <lineage>
        <taxon>Bacteria</taxon>
        <taxon>Bacillati</taxon>
        <taxon>Chloroflexota</taxon>
        <taxon>Ktedonobacteria</taxon>
        <taxon>Ktedonobacterales</taxon>
        <taxon>Ktedonobacteraceae</taxon>
        <taxon>Ktedonobacter</taxon>
    </lineage>
</organism>
<reference evidence="5 6" key="1">
    <citation type="journal article" date="2011" name="Stand. Genomic Sci.">
        <title>Non-contiguous finished genome sequence and contextual data of the filamentous soil bacterium Ktedonobacter racemifer type strain (SOSP1-21).</title>
        <authorList>
            <person name="Chang Y.J."/>
            <person name="Land M."/>
            <person name="Hauser L."/>
            <person name="Chertkov O."/>
            <person name="Del Rio T.G."/>
            <person name="Nolan M."/>
            <person name="Copeland A."/>
            <person name="Tice H."/>
            <person name="Cheng J.F."/>
            <person name="Lucas S."/>
            <person name="Han C."/>
            <person name="Goodwin L."/>
            <person name="Pitluck S."/>
            <person name="Ivanova N."/>
            <person name="Ovchinikova G."/>
            <person name="Pati A."/>
            <person name="Chen A."/>
            <person name="Palaniappan K."/>
            <person name="Mavromatis K."/>
            <person name="Liolios K."/>
            <person name="Brettin T."/>
            <person name="Fiebig A."/>
            <person name="Rohde M."/>
            <person name="Abt B."/>
            <person name="Goker M."/>
            <person name="Detter J.C."/>
            <person name="Woyke T."/>
            <person name="Bristow J."/>
            <person name="Eisen J.A."/>
            <person name="Markowitz V."/>
            <person name="Hugenholtz P."/>
            <person name="Kyrpides N.C."/>
            <person name="Klenk H.P."/>
            <person name="Lapidus A."/>
        </authorList>
    </citation>
    <scope>NUCLEOTIDE SEQUENCE [LARGE SCALE GENOMIC DNA]</scope>
    <source>
        <strain evidence="6">DSM 44963</strain>
    </source>
</reference>
<dbReference type="GO" id="GO:0005524">
    <property type="term" value="F:ATP binding"/>
    <property type="evidence" value="ECO:0007669"/>
    <property type="project" value="UniProtKB-KW"/>
</dbReference>
<dbReference type="InterPro" id="IPR017911">
    <property type="entry name" value="MacB-like_ATP-bd"/>
</dbReference>
<dbReference type="InterPro" id="IPR017871">
    <property type="entry name" value="ABC_transporter-like_CS"/>
</dbReference>
<comment type="caution">
    <text evidence="5">The sequence shown here is derived from an EMBL/GenBank/DDBJ whole genome shotgun (WGS) entry which is preliminary data.</text>
</comment>
<feature type="domain" description="ABC transporter" evidence="4">
    <location>
        <begin position="17"/>
        <end position="254"/>
    </location>
</feature>
<dbReference type="InParanoid" id="D6TRW8"/>
<evidence type="ECO:0000256" key="1">
    <source>
        <dbReference type="ARBA" id="ARBA00022448"/>
    </source>
</evidence>
<gene>
    <name evidence="5" type="ORF">Krac_7307</name>
</gene>
<dbReference type="GO" id="GO:0022857">
    <property type="term" value="F:transmembrane transporter activity"/>
    <property type="evidence" value="ECO:0007669"/>
    <property type="project" value="UniProtKB-ARBA"/>
</dbReference>
<evidence type="ECO:0000313" key="6">
    <source>
        <dbReference type="Proteomes" id="UP000004508"/>
    </source>
</evidence>
<keyword evidence="2" id="KW-0547">Nucleotide-binding</keyword>
<dbReference type="eggNOG" id="COG1136">
    <property type="taxonomic scope" value="Bacteria"/>
</dbReference>
<keyword evidence="6" id="KW-1185">Reference proteome</keyword>
<dbReference type="SUPFAM" id="SSF52540">
    <property type="entry name" value="P-loop containing nucleoside triphosphate hydrolases"/>
    <property type="match status" value="1"/>
</dbReference>
<evidence type="ECO:0000313" key="5">
    <source>
        <dbReference type="EMBL" id="EFH86041.1"/>
    </source>
</evidence>
<sequence length="254" mass="27620">MSQPRPLTTTSTHDPLIHVKQLTHTITTRNQRLTILDNLTFSVPHGALFAINGPSGSGKSTLLNMLTGIDRPSNGRILFSGTELRARGENELARWRGTHVGIIFQFFQLIPTLTALENILLALELGGGNGLPRKSWRARALVCLEQVDMQEYALRLPAELSGGQQQRVAIARALANDPPVLVADEPTGNLDSGTAHQVFSLLIHLVEQGRTVIYVTHNPTFAAYASAGIDLSDGRIVRERNAQARLTARGGTQP</sequence>
<proteinExistence type="predicted"/>
<dbReference type="FunFam" id="3.40.50.300:FF:000032">
    <property type="entry name" value="Export ABC transporter ATP-binding protein"/>
    <property type="match status" value="1"/>
</dbReference>
<protein>
    <submittedName>
        <fullName evidence="5">ABC transporter related protein</fullName>
    </submittedName>
</protein>
<dbReference type="PROSITE" id="PS00211">
    <property type="entry name" value="ABC_TRANSPORTER_1"/>
    <property type="match status" value="1"/>
</dbReference>
<dbReference type="InterPro" id="IPR015854">
    <property type="entry name" value="ABC_transpr_LolD-like"/>
</dbReference>
<dbReference type="EMBL" id="ADVG01000002">
    <property type="protein sequence ID" value="EFH86041.1"/>
    <property type="molecule type" value="Genomic_DNA"/>
</dbReference>
<dbReference type="PANTHER" id="PTHR24220">
    <property type="entry name" value="IMPORT ATP-BINDING PROTEIN"/>
    <property type="match status" value="1"/>
</dbReference>